<accession>A0A2M7WSA5</accession>
<gene>
    <name evidence="2" type="ORF">CO185_01370</name>
</gene>
<dbReference type="Proteomes" id="UP000230758">
    <property type="component" value="Unassembled WGS sequence"/>
</dbReference>
<evidence type="ECO:0000256" key="1">
    <source>
        <dbReference type="SAM" id="Phobius"/>
    </source>
</evidence>
<evidence type="ECO:0000313" key="3">
    <source>
        <dbReference type="Proteomes" id="UP000230758"/>
    </source>
</evidence>
<comment type="caution">
    <text evidence="2">The sequence shown here is derived from an EMBL/GenBank/DDBJ whole genome shotgun (WGS) entry which is preliminary data.</text>
</comment>
<dbReference type="AlphaFoldDB" id="A0A2M7WSA5"/>
<keyword evidence="1" id="KW-0812">Transmembrane</keyword>
<dbReference type="Pfam" id="PF18895">
    <property type="entry name" value="T4SS_pilin"/>
    <property type="match status" value="1"/>
</dbReference>
<evidence type="ECO:0000313" key="2">
    <source>
        <dbReference type="EMBL" id="PJA32878.1"/>
    </source>
</evidence>
<keyword evidence="1" id="KW-0472">Membrane</keyword>
<organism evidence="2 3">
    <name type="scientific">Candidatus Zambryskibacteria bacterium CG_4_9_14_3_um_filter_42_15</name>
    <dbReference type="NCBI Taxonomy" id="1975112"/>
    <lineage>
        <taxon>Bacteria</taxon>
        <taxon>Candidatus Zambryskiibacteriota</taxon>
    </lineage>
</organism>
<reference evidence="3" key="1">
    <citation type="submission" date="2017-09" db="EMBL/GenBank/DDBJ databases">
        <title>Depth-based differentiation of microbial function through sediment-hosted aquifers and enrichment of novel symbionts in the deep terrestrial subsurface.</title>
        <authorList>
            <person name="Probst A.J."/>
            <person name="Ladd B."/>
            <person name="Jarett J.K."/>
            <person name="Geller-Mcgrath D.E."/>
            <person name="Sieber C.M.K."/>
            <person name="Emerson J.B."/>
            <person name="Anantharaman K."/>
            <person name="Thomas B.C."/>
            <person name="Malmstrom R."/>
            <person name="Stieglmeier M."/>
            <person name="Klingl A."/>
            <person name="Woyke T."/>
            <person name="Ryan C.M."/>
            <person name="Banfield J.F."/>
        </authorList>
    </citation>
    <scope>NUCLEOTIDE SEQUENCE [LARGE SCALE GENOMIC DNA]</scope>
</reference>
<name>A0A2M7WSA5_9BACT</name>
<keyword evidence="1" id="KW-1133">Transmembrane helix</keyword>
<proteinExistence type="predicted"/>
<protein>
    <submittedName>
        <fullName evidence="2">Uncharacterized protein</fullName>
    </submittedName>
</protein>
<sequence>MDNGIWKKLIVCEGANCNFNDLVTLAQNLITDLIIISTFLAAIAFAYAGFILLVSGGSESQKTKAKEVFKKVLIGYLWILGAWLLVYTITSVLLDPEYSILGAP</sequence>
<feature type="transmembrane region" description="Helical" evidence="1">
    <location>
        <begin position="33"/>
        <end position="54"/>
    </location>
</feature>
<feature type="transmembrane region" description="Helical" evidence="1">
    <location>
        <begin position="75"/>
        <end position="94"/>
    </location>
</feature>
<dbReference type="InterPro" id="IPR043993">
    <property type="entry name" value="T4SS_pilin"/>
</dbReference>
<dbReference type="EMBL" id="PFXF01000018">
    <property type="protein sequence ID" value="PJA32878.1"/>
    <property type="molecule type" value="Genomic_DNA"/>
</dbReference>